<dbReference type="RefSeq" id="WP_200341842.1">
    <property type="nucleotide sequence ID" value="NZ_NRRL01000051.1"/>
</dbReference>
<dbReference type="Pfam" id="PF13482">
    <property type="entry name" value="RNase_H_2"/>
    <property type="match status" value="1"/>
</dbReference>
<evidence type="ECO:0000313" key="8">
    <source>
        <dbReference type="Proteomes" id="UP001296873"/>
    </source>
</evidence>
<dbReference type="InterPro" id="IPR041679">
    <property type="entry name" value="DNA2/NAM7-like_C"/>
</dbReference>
<evidence type="ECO:0000313" key="7">
    <source>
        <dbReference type="EMBL" id="MBK1669508.1"/>
    </source>
</evidence>
<dbReference type="Pfam" id="PF13087">
    <property type="entry name" value="AAA_12"/>
    <property type="match status" value="1"/>
</dbReference>
<dbReference type="InterPro" id="IPR050534">
    <property type="entry name" value="Coronavir_polyprotein_1ab"/>
</dbReference>
<accession>A0ABS1DGV8</accession>
<keyword evidence="2" id="KW-0378">Hydrolase</keyword>
<dbReference type="PANTHER" id="PTHR43788">
    <property type="entry name" value="DNA2/NAM7 HELICASE FAMILY MEMBER"/>
    <property type="match status" value="1"/>
</dbReference>
<comment type="caution">
    <text evidence="7">The sequence shown here is derived from an EMBL/GenBank/DDBJ whole genome shotgun (WGS) entry which is preliminary data.</text>
</comment>
<dbReference type="CDD" id="cd18808">
    <property type="entry name" value="SF1_C_Upf1"/>
    <property type="match status" value="1"/>
</dbReference>
<dbReference type="Gene3D" id="3.90.320.10">
    <property type="match status" value="1"/>
</dbReference>
<evidence type="ECO:0000259" key="5">
    <source>
        <dbReference type="Pfam" id="PF13087"/>
    </source>
</evidence>
<dbReference type="InterPro" id="IPR011604">
    <property type="entry name" value="PDDEXK-like_dom_sf"/>
</dbReference>
<dbReference type="InterPro" id="IPR019993">
    <property type="entry name" value="RecB_nuclease_TM0106_put"/>
</dbReference>
<sequence length="1115" mass="122284">MHRHHGNLLCAPSDLLRFLGCPHATWLDLKALDAPLERAADDPQMALIQDHGHAHERAFLDDLKARYTVTEIPADTALEERAQATREALQSGVQVIFQATLLQPPWHGHADFLWRVEAPDAPGGFAYEPVDTKLAKHASARHAVQLACYADLLAAEQGVTPRDMHLVLGDGSWETLRFADVAYYWRRARERFEAYLADPPADSHPEPMPACPLCPWRERCRAEWVDRDHLTQVADIRRGQIAKLRTAGIDTVAALAAQDESARVPGMADGTFARLRTQAALQVRGREAGATVHQLLDAAPGRGFERLPRPSPGDVFFDIEGDPLYPDGLEYLFGLYDEADGPRFRPFWAHDRAQERQAFEATVDAMTAMLDAYPDAHIYHYAPYETAALRRLSTAHGTREAEVDDLLRRGKLVDLYRVVREAIMVSEPGYSLKNLEAFYASKRDAEVETAGDSIVWYERWRQEGDDTLLQQIADYNERDCVSTRELRDWLVGLMPAGAAWANDRAAEDDAAARGAEQSEREAERDALAAGIRANATHLDDAVRELAGHLLDFHRREDKPVWWAMFERANTPTDNLIEDPECLADLVRDPAVPPEPVKRSHAYTFSFPRQETKLRAGANQIMIAEDLQDAGEILDLDEDAGRLKLKRSRNQGAPPDRLSLIPGRPIRKTSLENAVGRFGTSLAAGDGRYRALEDVLARALPRVDGYAPGTPLDDGADPVAAAQQIAPALSDSYLVIQGPPGTGKTFTAARAIVALLRDGRRVGITSNAHKAIDNLLAAVEAAARAAGVRFHGVKKAGSASSAYDGPFVESVYDNGAVPPDADLIAGTAWLFAREAFDQSRDVLVVDEAGQVSLGHLVAAGTAARNLILVGDQMQLPQPTQGSHPGEAGLSTLDYLMRDHATIPPERGLFLATTRRLHPDICAFVSDAVYDGRLVAHPDLQAQRLVLNDAADPALKPAGIAFVDADHEGCGQRSDAEVAFVRRLVASLLEQRVRASDGRERPLGLDDIRVVAPYNMQVNALERALPAGAHVGTVDRFQGQEAEVVIVSMATSGPEDLPRHVEFLYSRNRLNVAVSRARCLAVTVASPRLLDLPCATVDQLRLVNTLCWLRAYAQGEA</sequence>
<feature type="domain" description="YprB ribonuclease H-like" evidence="6">
    <location>
        <begin position="315"/>
        <end position="491"/>
    </location>
</feature>
<dbReference type="Gene3D" id="3.40.50.300">
    <property type="entry name" value="P-loop containing nucleotide triphosphate hydrolases"/>
    <property type="match status" value="2"/>
</dbReference>
<evidence type="ECO:0000256" key="1">
    <source>
        <dbReference type="ARBA" id="ARBA00022741"/>
    </source>
</evidence>
<dbReference type="InterPro" id="IPR047187">
    <property type="entry name" value="SF1_C_Upf1"/>
</dbReference>
<dbReference type="InterPro" id="IPR038720">
    <property type="entry name" value="YprB_RNase_H-like_dom"/>
</dbReference>
<dbReference type="CDD" id="cd17934">
    <property type="entry name" value="DEXXQc_Upf1-like"/>
    <property type="match status" value="1"/>
</dbReference>
<dbReference type="PANTHER" id="PTHR43788:SF8">
    <property type="entry name" value="DNA-BINDING PROTEIN SMUBP-2"/>
    <property type="match status" value="1"/>
</dbReference>
<reference evidence="7 8" key="1">
    <citation type="journal article" date="2020" name="Microorganisms">
        <title>Osmotic Adaptation and Compatible Solute Biosynthesis of Phototrophic Bacteria as Revealed from Genome Analyses.</title>
        <authorList>
            <person name="Imhoff J.F."/>
            <person name="Rahn T."/>
            <person name="Kunzel S."/>
            <person name="Keller A."/>
            <person name="Neulinger S.C."/>
        </authorList>
    </citation>
    <scope>NUCLEOTIDE SEQUENCE [LARGE SCALE GENOMIC DNA]</scope>
    <source>
        <strain evidence="7 8">DSM 9895</strain>
    </source>
</reference>
<dbReference type="Pfam" id="PF13604">
    <property type="entry name" value="AAA_30"/>
    <property type="match status" value="1"/>
</dbReference>
<keyword evidence="1" id="KW-0547">Nucleotide-binding</keyword>
<feature type="domain" description="DNA2/NAM7 helicase-like C-terminal" evidence="5">
    <location>
        <begin position="892"/>
        <end position="1083"/>
    </location>
</feature>
<dbReference type="SUPFAM" id="SSF52540">
    <property type="entry name" value="P-loop containing nucleoside triphosphate hydrolases"/>
    <property type="match status" value="1"/>
</dbReference>
<name>A0ABS1DGV8_9PROT</name>
<evidence type="ECO:0000259" key="6">
    <source>
        <dbReference type="Pfam" id="PF13482"/>
    </source>
</evidence>
<gene>
    <name evidence="7" type="ORF">CKO28_15825</name>
</gene>
<evidence type="ECO:0000256" key="3">
    <source>
        <dbReference type="ARBA" id="ARBA00022806"/>
    </source>
</evidence>
<dbReference type="SUPFAM" id="SSF53098">
    <property type="entry name" value="Ribonuclease H-like"/>
    <property type="match status" value="1"/>
</dbReference>
<dbReference type="InterPro" id="IPR012337">
    <property type="entry name" value="RNaseH-like_sf"/>
</dbReference>
<proteinExistence type="predicted"/>
<evidence type="ECO:0000256" key="2">
    <source>
        <dbReference type="ARBA" id="ARBA00022801"/>
    </source>
</evidence>
<dbReference type="InterPro" id="IPR027417">
    <property type="entry name" value="P-loop_NTPase"/>
</dbReference>
<dbReference type="EMBL" id="NRRL01000051">
    <property type="protein sequence ID" value="MBK1669508.1"/>
    <property type="molecule type" value="Genomic_DNA"/>
</dbReference>
<protein>
    <submittedName>
        <fullName evidence="7">Nuclease</fullName>
    </submittedName>
</protein>
<evidence type="ECO:0000256" key="4">
    <source>
        <dbReference type="ARBA" id="ARBA00022840"/>
    </source>
</evidence>
<dbReference type="NCBIfam" id="TIGR03491">
    <property type="entry name" value="TM0106 family RecB-like putative nuclease"/>
    <property type="match status" value="1"/>
</dbReference>
<organism evidence="7 8">
    <name type="scientific">Rhodovibrio sodomensis</name>
    <dbReference type="NCBI Taxonomy" id="1088"/>
    <lineage>
        <taxon>Bacteria</taxon>
        <taxon>Pseudomonadati</taxon>
        <taxon>Pseudomonadota</taxon>
        <taxon>Alphaproteobacteria</taxon>
        <taxon>Rhodospirillales</taxon>
        <taxon>Rhodovibrionaceae</taxon>
        <taxon>Rhodovibrio</taxon>
    </lineage>
</organism>
<keyword evidence="3" id="KW-0347">Helicase</keyword>
<keyword evidence="8" id="KW-1185">Reference proteome</keyword>
<dbReference type="Proteomes" id="UP001296873">
    <property type="component" value="Unassembled WGS sequence"/>
</dbReference>
<keyword evidence="4" id="KW-0067">ATP-binding</keyword>